<dbReference type="AlphaFoldDB" id="A0A6G0YEL2"/>
<keyword evidence="1" id="KW-0472">Membrane</keyword>
<feature type="non-terminal residue" evidence="2">
    <location>
        <position position="69"/>
    </location>
</feature>
<proteinExistence type="predicted"/>
<keyword evidence="2" id="KW-0695">RNA-directed DNA polymerase</keyword>
<dbReference type="GO" id="GO:0003964">
    <property type="term" value="F:RNA-directed DNA polymerase activity"/>
    <property type="evidence" value="ECO:0007669"/>
    <property type="project" value="UniProtKB-KW"/>
</dbReference>
<dbReference type="Proteomes" id="UP000478052">
    <property type="component" value="Unassembled WGS sequence"/>
</dbReference>
<keyword evidence="2" id="KW-0548">Nucleotidyltransferase</keyword>
<keyword evidence="1" id="KW-0812">Transmembrane</keyword>
<dbReference type="EMBL" id="VUJU01004480">
    <property type="protein sequence ID" value="KAF0754218.1"/>
    <property type="molecule type" value="Genomic_DNA"/>
</dbReference>
<evidence type="ECO:0000313" key="2">
    <source>
        <dbReference type="EMBL" id="KAF0754218.1"/>
    </source>
</evidence>
<accession>A0A6G0YEL2</accession>
<comment type="caution">
    <text evidence="2">The sequence shown here is derived from an EMBL/GenBank/DDBJ whole genome shotgun (WGS) entry which is preliminary data.</text>
</comment>
<sequence length="69" mass="8205">MEHTYKLYHKLNSYILDKHQLRIIYISLVQSIIAFGIEIWGGAYEFHLIKLKSTMNKIIKFILKLPILT</sequence>
<evidence type="ECO:0000256" key="1">
    <source>
        <dbReference type="SAM" id="Phobius"/>
    </source>
</evidence>
<organism evidence="2 3">
    <name type="scientific">Aphis craccivora</name>
    <name type="common">Cowpea aphid</name>
    <dbReference type="NCBI Taxonomy" id="307492"/>
    <lineage>
        <taxon>Eukaryota</taxon>
        <taxon>Metazoa</taxon>
        <taxon>Ecdysozoa</taxon>
        <taxon>Arthropoda</taxon>
        <taxon>Hexapoda</taxon>
        <taxon>Insecta</taxon>
        <taxon>Pterygota</taxon>
        <taxon>Neoptera</taxon>
        <taxon>Paraneoptera</taxon>
        <taxon>Hemiptera</taxon>
        <taxon>Sternorrhyncha</taxon>
        <taxon>Aphidomorpha</taxon>
        <taxon>Aphidoidea</taxon>
        <taxon>Aphididae</taxon>
        <taxon>Aphidini</taxon>
        <taxon>Aphis</taxon>
        <taxon>Aphis</taxon>
    </lineage>
</organism>
<keyword evidence="1" id="KW-1133">Transmembrane helix</keyword>
<keyword evidence="2" id="KW-0808">Transferase</keyword>
<feature type="transmembrane region" description="Helical" evidence="1">
    <location>
        <begin position="21"/>
        <end position="43"/>
    </location>
</feature>
<name>A0A6G0YEL2_APHCR</name>
<protein>
    <submittedName>
        <fullName evidence="2">Reverse transcriptase domain-containing protein</fullName>
    </submittedName>
</protein>
<evidence type="ECO:0000313" key="3">
    <source>
        <dbReference type="Proteomes" id="UP000478052"/>
    </source>
</evidence>
<reference evidence="2 3" key="1">
    <citation type="submission" date="2019-08" db="EMBL/GenBank/DDBJ databases">
        <title>Whole genome of Aphis craccivora.</title>
        <authorList>
            <person name="Voronova N.V."/>
            <person name="Shulinski R.S."/>
            <person name="Bandarenka Y.V."/>
            <person name="Zhorov D.G."/>
            <person name="Warner D."/>
        </authorList>
    </citation>
    <scope>NUCLEOTIDE SEQUENCE [LARGE SCALE GENOMIC DNA]</scope>
    <source>
        <strain evidence="2">180601</strain>
        <tissue evidence="2">Whole Body</tissue>
    </source>
</reference>
<dbReference type="OrthoDB" id="445826at2759"/>
<gene>
    <name evidence="2" type="ORF">FWK35_00019342</name>
</gene>
<keyword evidence="3" id="KW-1185">Reference proteome</keyword>